<dbReference type="Pfam" id="PF02518">
    <property type="entry name" value="HATPase_c"/>
    <property type="match status" value="1"/>
</dbReference>
<evidence type="ECO:0000256" key="14">
    <source>
        <dbReference type="ARBA" id="ARBA00023136"/>
    </source>
</evidence>
<feature type="transmembrane region" description="Helical" evidence="18">
    <location>
        <begin position="61"/>
        <end position="84"/>
    </location>
</feature>
<comment type="subcellular location">
    <subcellularLocation>
        <location evidence="2">Cell membrane</location>
        <topology evidence="2">Multi-pass membrane protein</topology>
    </subcellularLocation>
</comment>
<dbReference type="Pfam" id="PF05231">
    <property type="entry name" value="MASE1"/>
    <property type="match status" value="1"/>
</dbReference>
<keyword evidence="14 18" id="KW-0472">Membrane</keyword>
<dbReference type="GO" id="GO:0005524">
    <property type="term" value="F:ATP binding"/>
    <property type="evidence" value="ECO:0007669"/>
    <property type="project" value="UniProtKB-KW"/>
</dbReference>
<feature type="domain" description="Response regulatory" evidence="20">
    <location>
        <begin position="609"/>
        <end position="725"/>
    </location>
</feature>
<dbReference type="Gene3D" id="3.30.565.10">
    <property type="entry name" value="Histidine kinase-like ATPase, C-terminal domain"/>
    <property type="match status" value="1"/>
</dbReference>
<evidence type="ECO:0000256" key="2">
    <source>
        <dbReference type="ARBA" id="ARBA00004651"/>
    </source>
</evidence>
<organism evidence="21 22">
    <name type="scientific">Tolypothrix bouteillei VB521301</name>
    <dbReference type="NCBI Taxonomy" id="1479485"/>
    <lineage>
        <taxon>Bacteria</taxon>
        <taxon>Bacillati</taxon>
        <taxon>Cyanobacteriota</taxon>
        <taxon>Cyanophyceae</taxon>
        <taxon>Nostocales</taxon>
        <taxon>Tolypothrichaceae</taxon>
        <taxon>Tolypothrix</taxon>
    </lineage>
</organism>
<protein>
    <recommendedName>
        <fullName evidence="15">Circadian input-output histidine kinase CikA</fullName>
        <ecNumber evidence="4">2.7.13.3</ecNumber>
    </recommendedName>
</protein>
<proteinExistence type="inferred from homology"/>
<feature type="domain" description="Histidine kinase" evidence="19">
    <location>
        <begin position="356"/>
        <end position="584"/>
    </location>
</feature>
<dbReference type="InterPro" id="IPR036890">
    <property type="entry name" value="HATPase_C_sf"/>
</dbReference>
<dbReference type="PANTHER" id="PTHR45339:SF1">
    <property type="entry name" value="HYBRID SIGNAL TRANSDUCTION HISTIDINE KINASE J"/>
    <property type="match status" value="1"/>
</dbReference>
<dbReference type="AlphaFoldDB" id="A0A8S9SX16"/>
<feature type="transmembrane region" description="Helical" evidence="18">
    <location>
        <begin position="96"/>
        <end position="119"/>
    </location>
</feature>
<feature type="transmembrane region" description="Helical" evidence="18">
    <location>
        <begin position="202"/>
        <end position="223"/>
    </location>
</feature>
<keyword evidence="17" id="KW-0175">Coiled coil</keyword>
<evidence type="ECO:0000256" key="7">
    <source>
        <dbReference type="ARBA" id="ARBA00022679"/>
    </source>
</evidence>
<evidence type="ECO:0000256" key="17">
    <source>
        <dbReference type="SAM" id="Coils"/>
    </source>
</evidence>
<dbReference type="Proteomes" id="UP000029738">
    <property type="component" value="Unassembled WGS sequence"/>
</dbReference>
<evidence type="ECO:0000256" key="16">
    <source>
        <dbReference type="PROSITE-ProRule" id="PRU00169"/>
    </source>
</evidence>
<evidence type="ECO:0000256" key="5">
    <source>
        <dbReference type="ARBA" id="ARBA00022475"/>
    </source>
</evidence>
<feature type="transmembrane region" description="Helical" evidence="18">
    <location>
        <begin position="280"/>
        <end position="301"/>
    </location>
</feature>
<dbReference type="RefSeq" id="WP_137986071.1">
    <property type="nucleotide sequence ID" value="NZ_JHEG04000001.1"/>
</dbReference>
<keyword evidence="6 16" id="KW-0597">Phosphoprotein</keyword>
<evidence type="ECO:0000256" key="1">
    <source>
        <dbReference type="ARBA" id="ARBA00000085"/>
    </source>
</evidence>
<dbReference type="FunFam" id="1.10.287.130:FF:000004">
    <property type="entry name" value="Ethylene receptor 1"/>
    <property type="match status" value="1"/>
</dbReference>
<dbReference type="InterPro" id="IPR005467">
    <property type="entry name" value="His_kinase_dom"/>
</dbReference>
<keyword evidence="8 18" id="KW-0812">Transmembrane</keyword>
<evidence type="ECO:0000256" key="10">
    <source>
        <dbReference type="ARBA" id="ARBA00022777"/>
    </source>
</evidence>
<feature type="transmembrane region" description="Helical" evidence="18">
    <location>
        <begin position="168"/>
        <end position="190"/>
    </location>
</feature>
<dbReference type="SUPFAM" id="SSF52172">
    <property type="entry name" value="CheY-like"/>
    <property type="match status" value="1"/>
</dbReference>
<keyword evidence="5" id="KW-1003">Cell membrane</keyword>
<dbReference type="PROSITE" id="PS50110">
    <property type="entry name" value="RESPONSE_REGULATORY"/>
    <property type="match status" value="1"/>
</dbReference>
<dbReference type="Gene3D" id="1.10.287.130">
    <property type="match status" value="1"/>
</dbReference>
<dbReference type="EC" id="2.7.13.3" evidence="4"/>
<dbReference type="CDD" id="cd17546">
    <property type="entry name" value="REC_hyHK_CKI1_RcsC-like"/>
    <property type="match status" value="1"/>
</dbReference>
<accession>A0A8S9SX16</accession>
<dbReference type="SMART" id="SM00448">
    <property type="entry name" value="REC"/>
    <property type="match status" value="1"/>
</dbReference>
<dbReference type="CDD" id="cd00082">
    <property type="entry name" value="HisKA"/>
    <property type="match status" value="1"/>
</dbReference>
<dbReference type="GO" id="GO:0005886">
    <property type="term" value="C:plasma membrane"/>
    <property type="evidence" value="ECO:0007669"/>
    <property type="project" value="UniProtKB-SubCell"/>
</dbReference>
<keyword evidence="11" id="KW-0067">ATP-binding</keyword>
<feature type="modified residue" description="4-aspartylphosphate" evidence="16">
    <location>
        <position position="658"/>
    </location>
</feature>
<keyword evidence="22" id="KW-1185">Reference proteome</keyword>
<dbReference type="InterPro" id="IPR036097">
    <property type="entry name" value="HisK_dim/P_sf"/>
</dbReference>
<feature type="transmembrane region" description="Helical" evidence="18">
    <location>
        <begin position="131"/>
        <end position="156"/>
    </location>
</feature>
<dbReference type="InterPro" id="IPR003594">
    <property type="entry name" value="HATPase_dom"/>
</dbReference>
<dbReference type="OrthoDB" id="569347at2"/>
<comment type="similarity">
    <text evidence="3">In the N-terminal section; belongs to the phytochrome family.</text>
</comment>
<keyword evidence="12 18" id="KW-1133">Transmembrane helix</keyword>
<name>A0A8S9SX16_9CYAN</name>
<evidence type="ECO:0000256" key="8">
    <source>
        <dbReference type="ARBA" id="ARBA00022692"/>
    </source>
</evidence>
<dbReference type="Pfam" id="PF00512">
    <property type="entry name" value="HisKA"/>
    <property type="match status" value="1"/>
</dbReference>
<reference evidence="21" key="1">
    <citation type="journal article" date="2015" name="Genome Announc.">
        <title>Draft Genome Sequence of Tolypothrix boutellei Strain VB521301.</title>
        <authorList>
            <person name="Chandrababunaidu M.M."/>
            <person name="Singh D."/>
            <person name="Sen D."/>
            <person name="Bhan S."/>
            <person name="Das S."/>
            <person name="Gupta A."/>
            <person name="Adhikary S.P."/>
            <person name="Tripathy S."/>
        </authorList>
    </citation>
    <scope>NUCLEOTIDE SEQUENCE</scope>
    <source>
        <strain evidence="21">VB521301</strain>
    </source>
</reference>
<evidence type="ECO:0000313" key="21">
    <source>
        <dbReference type="EMBL" id="KAF3884287.1"/>
    </source>
</evidence>
<dbReference type="InterPro" id="IPR007895">
    <property type="entry name" value="MASE1"/>
</dbReference>
<dbReference type="PANTHER" id="PTHR45339">
    <property type="entry name" value="HYBRID SIGNAL TRANSDUCTION HISTIDINE KINASE J"/>
    <property type="match status" value="1"/>
</dbReference>
<dbReference type="SUPFAM" id="SSF47384">
    <property type="entry name" value="Homodimeric domain of signal transducing histidine kinase"/>
    <property type="match status" value="1"/>
</dbReference>
<dbReference type="InterPro" id="IPR011006">
    <property type="entry name" value="CheY-like_superfamily"/>
</dbReference>
<dbReference type="Pfam" id="PF00072">
    <property type="entry name" value="Response_reg"/>
    <property type="match status" value="1"/>
</dbReference>
<dbReference type="InterPro" id="IPR004358">
    <property type="entry name" value="Sig_transdc_His_kin-like_C"/>
</dbReference>
<dbReference type="SMART" id="SM00387">
    <property type="entry name" value="HATPase_c"/>
    <property type="match status" value="1"/>
</dbReference>
<keyword evidence="10" id="KW-0418">Kinase</keyword>
<feature type="coiled-coil region" evidence="17">
    <location>
        <begin position="301"/>
        <end position="349"/>
    </location>
</feature>
<evidence type="ECO:0000256" key="12">
    <source>
        <dbReference type="ARBA" id="ARBA00022989"/>
    </source>
</evidence>
<dbReference type="FunFam" id="3.30.565.10:FF:000010">
    <property type="entry name" value="Sensor histidine kinase RcsC"/>
    <property type="match status" value="1"/>
</dbReference>
<evidence type="ECO:0000256" key="13">
    <source>
        <dbReference type="ARBA" id="ARBA00023012"/>
    </source>
</evidence>
<dbReference type="SMART" id="SM00388">
    <property type="entry name" value="HisKA"/>
    <property type="match status" value="1"/>
</dbReference>
<evidence type="ECO:0000256" key="15">
    <source>
        <dbReference type="ARBA" id="ARBA00074306"/>
    </source>
</evidence>
<dbReference type="CDD" id="cd16922">
    <property type="entry name" value="HATPase_EvgS-ArcB-TorS-like"/>
    <property type="match status" value="1"/>
</dbReference>
<dbReference type="SUPFAM" id="SSF55874">
    <property type="entry name" value="ATPase domain of HSP90 chaperone/DNA topoisomerase II/histidine kinase"/>
    <property type="match status" value="1"/>
</dbReference>
<dbReference type="InterPro" id="IPR001789">
    <property type="entry name" value="Sig_transdc_resp-reg_receiver"/>
</dbReference>
<reference evidence="21" key="2">
    <citation type="submission" date="2019-11" db="EMBL/GenBank/DDBJ databases">
        <title>Improved Assembly of Tolypothrix boutellei genome.</title>
        <authorList>
            <person name="Sarangi A.N."/>
            <person name="Mukherjee M."/>
            <person name="Ghosh S."/>
            <person name="Singh D."/>
            <person name="Das A."/>
            <person name="Kant S."/>
            <person name="Prusty A."/>
            <person name="Tripathy S."/>
        </authorList>
    </citation>
    <scope>NUCLEOTIDE SEQUENCE</scope>
    <source>
        <strain evidence="21">VB521301</strain>
    </source>
</reference>
<keyword evidence="13" id="KW-0902">Two-component regulatory system</keyword>
<feature type="transmembrane region" description="Helical" evidence="18">
    <location>
        <begin position="243"/>
        <end position="268"/>
    </location>
</feature>
<comment type="caution">
    <text evidence="21">The sequence shown here is derived from an EMBL/GenBank/DDBJ whole genome shotgun (WGS) entry which is preliminary data.</text>
</comment>
<evidence type="ECO:0000259" key="19">
    <source>
        <dbReference type="PROSITE" id="PS50109"/>
    </source>
</evidence>
<evidence type="ECO:0000256" key="3">
    <source>
        <dbReference type="ARBA" id="ARBA00006402"/>
    </source>
</evidence>
<dbReference type="Gene3D" id="3.40.50.2300">
    <property type="match status" value="1"/>
</dbReference>
<evidence type="ECO:0000256" key="11">
    <source>
        <dbReference type="ARBA" id="ARBA00022840"/>
    </source>
</evidence>
<evidence type="ECO:0000256" key="6">
    <source>
        <dbReference type="ARBA" id="ARBA00022553"/>
    </source>
</evidence>
<evidence type="ECO:0000256" key="18">
    <source>
        <dbReference type="SAM" id="Phobius"/>
    </source>
</evidence>
<dbReference type="EMBL" id="JHEG04000001">
    <property type="protein sequence ID" value="KAF3884287.1"/>
    <property type="molecule type" value="Genomic_DNA"/>
</dbReference>
<keyword evidence="7" id="KW-0808">Transferase</keyword>
<comment type="catalytic activity">
    <reaction evidence="1">
        <text>ATP + protein L-histidine = ADP + protein N-phospho-L-histidine.</text>
        <dbReference type="EC" id="2.7.13.3"/>
    </reaction>
</comment>
<dbReference type="GO" id="GO:0000155">
    <property type="term" value="F:phosphorelay sensor kinase activity"/>
    <property type="evidence" value="ECO:0007669"/>
    <property type="project" value="InterPro"/>
</dbReference>
<evidence type="ECO:0000259" key="20">
    <source>
        <dbReference type="PROSITE" id="PS50110"/>
    </source>
</evidence>
<evidence type="ECO:0000313" key="22">
    <source>
        <dbReference type="Proteomes" id="UP000029738"/>
    </source>
</evidence>
<evidence type="ECO:0000256" key="9">
    <source>
        <dbReference type="ARBA" id="ARBA00022741"/>
    </source>
</evidence>
<gene>
    <name evidence="21" type="ORF">DA73_0400001380</name>
</gene>
<dbReference type="PROSITE" id="PS50109">
    <property type="entry name" value="HIS_KIN"/>
    <property type="match status" value="1"/>
</dbReference>
<feature type="transmembrane region" description="Helical" evidence="18">
    <location>
        <begin position="30"/>
        <end position="49"/>
    </location>
</feature>
<keyword evidence="9" id="KW-0547">Nucleotide-binding</keyword>
<sequence length="813" mass="90682">MMLKNHLLLLSRFLVRLGLKINNTRWLTQVLVIAVVYVTTAWLVLYKLPISKYGSPVWPSAGFAVGLLLLWGRSRWLGIFLGAFCGNLLNSANLPIATFLAAGTTLGSFISVTLILRFIGTTYPFTQVSHVVVFTLCSLFTGTILQSAIGVVGVTLNGFTAWHNFLQVFYNWWIGDAIGILVYAPLIIAWGRSQRDSTTKSWLHWEVLVACTSLIAVAYFTFGKNQPVEYLLLPPLLWAAFRFGAKIATFGVMFIATIAAITTSYKLGFFYQVALTKNTLLFLQLFMGTISVTTMAVLAIVSENYRAKKSLQQANAELEQRVFDRTRDLQESEAKAKELATTAEAANQAKSAFLAAMSHELRTPLNVILGFAQVMSHDKTLTPQQQEHLKIISRSGDHLLNLINDVLDFSKIEADRLTLDEISFDLIDLVESVAAMLKQRTDATSLSFSLEIAKDVPQYIIADCKKLRQVLLNLLGNAIKFTTEGGVMLRLKLGTSASGQGAGKPFSQILRFEVKDTGVGIATDELEQIFDAFMQSQSGKISKEGTGLGLAISRKFVQLMGGDISASSTLGKGSTFIFEIPVRIVPVALIPQEPSHRQVIGLATKPEYRILVVDDQPENRLLLIEFMTRLGLEVREASNGQEAFHLWQEWKPHLIWMDIQMPVMNGYETIQKIRAENGGDKTVIIALSAHASQRDCALAIALGCNDYITKPVREEYLYVKMTAYLGLQYIYAQQKEEISQQSSESELQCLLSQMPSNWVKQLYRSAQLCDDEEIAQLIEQIPEKFVTLAFALQEFVNDFKFEPIIKLIENTKI</sequence>
<evidence type="ECO:0000256" key="4">
    <source>
        <dbReference type="ARBA" id="ARBA00012438"/>
    </source>
</evidence>
<dbReference type="PRINTS" id="PR00344">
    <property type="entry name" value="BCTRLSENSOR"/>
</dbReference>
<dbReference type="InterPro" id="IPR003661">
    <property type="entry name" value="HisK_dim/P_dom"/>
</dbReference>